<dbReference type="Proteomes" id="UP000824081">
    <property type="component" value="Unassembled WGS sequence"/>
</dbReference>
<dbReference type="SUPFAM" id="SSF46785">
    <property type="entry name" value="Winged helix' DNA-binding domain"/>
    <property type="match status" value="1"/>
</dbReference>
<evidence type="ECO:0000313" key="2">
    <source>
        <dbReference type="Proteomes" id="UP000824081"/>
    </source>
</evidence>
<dbReference type="AlphaFoldDB" id="A0A9D1ME82"/>
<organism evidence="1 2">
    <name type="scientific">Candidatus Scatosoma pullistercoris</name>
    <dbReference type="NCBI Taxonomy" id="2840934"/>
    <lineage>
        <taxon>Bacteria</taxon>
        <taxon>Bacillati</taxon>
        <taxon>Bacillota</taxon>
        <taxon>Clostridia</taxon>
        <taxon>Candidatus Scatosoma</taxon>
    </lineage>
</organism>
<name>A0A9D1ME82_9FIRM</name>
<evidence type="ECO:0000313" key="1">
    <source>
        <dbReference type="EMBL" id="HIU58873.1"/>
    </source>
</evidence>
<dbReference type="InterPro" id="IPR036388">
    <property type="entry name" value="WH-like_DNA-bd_sf"/>
</dbReference>
<comment type="caution">
    <text evidence="1">The sequence shown here is derived from an EMBL/GenBank/DDBJ whole genome shotgun (WGS) entry which is preliminary data.</text>
</comment>
<gene>
    <name evidence="1" type="ORF">IAC57_02105</name>
</gene>
<dbReference type="EMBL" id="DVMZ01000057">
    <property type="protein sequence ID" value="HIU58873.1"/>
    <property type="molecule type" value="Genomic_DNA"/>
</dbReference>
<evidence type="ECO:0008006" key="3">
    <source>
        <dbReference type="Google" id="ProtNLM"/>
    </source>
</evidence>
<proteinExistence type="predicted"/>
<dbReference type="Gene3D" id="1.10.10.10">
    <property type="entry name" value="Winged helix-like DNA-binding domain superfamily/Winged helix DNA-binding domain"/>
    <property type="match status" value="1"/>
</dbReference>
<reference evidence="1" key="2">
    <citation type="journal article" date="2021" name="PeerJ">
        <title>Extensive microbial diversity within the chicken gut microbiome revealed by metagenomics and culture.</title>
        <authorList>
            <person name="Gilroy R."/>
            <person name="Ravi A."/>
            <person name="Getino M."/>
            <person name="Pursley I."/>
            <person name="Horton D.L."/>
            <person name="Alikhan N.F."/>
            <person name="Baker D."/>
            <person name="Gharbi K."/>
            <person name="Hall N."/>
            <person name="Watson M."/>
            <person name="Adriaenssens E.M."/>
            <person name="Foster-Nyarko E."/>
            <person name="Jarju S."/>
            <person name="Secka A."/>
            <person name="Antonio M."/>
            <person name="Oren A."/>
            <person name="Chaudhuri R.R."/>
            <person name="La Ragione R."/>
            <person name="Hildebrand F."/>
            <person name="Pallen M.J."/>
        </authorList>
    </citation>
    <scope>NUCLEOTIDE SEQUENCE</scope>
    <source>
        <strain evidence="1">11687</strain>
    </source>
</reference>
<sequence length="339" mass="38575">MEAVKESEKYIRIPYEFLSKGFTAAGLLTLGKIFTFSSANAKDGICRSSFKTFANDFRLSERQIARQVKELKAEKIVVQDKSRRACAAYTYAGKKCGNAFIRSDLYLYQKEFEICGEGKRYLTHSEILVLSLIQTHCGNPNAGKYTGSIRGMAKLLGLSSSTVQRCLDVLKRAHLITCESKAPNGSRWSTYRINKKLLRTKEREARDSDKKGYVDPKIAALDAKSEREHYYAVARDRANAPAEQMQARLRADERYREAERQYNRLTPMIGKYDAFGQAEESRKAKVEQKRWAAVMAERMAALNISPEDLRPRYRCVKCSDTGFLPNGQMCDCYPKGGRR</sequence>
<dbReference type="InterPro" id="IPR036390">
    <property type="entry name" value="WH_DNA-bd_sf"/>
</dbReference>
<protein>
    <recommendedName>
        <fullName evidence="3">Helix-turn-helix domain-containing protein</fullName>
    </recommendedName>
</protein>
<accession>A0A9D1ME82</accession>
<reference evidence="1" key="1">
    <citation type="submission" date="2020-10" db="EMBL/GenBank/DDBJ databases">
        <authorList>
            <person name="Gilroy R."/>
        </authorList>
    </citation>
    <scope>NUCLEOTIDE SEQUENCE</scope>
    <source>
        <strain evidence="1">11687</strain>
    </source>
</reference>